<sequence>MSSSVSKSQTRLVVLLLCSLPVFYYILHLHPTLYERRLSEANSSNLESRKQTLKILCFGDSLTAGQRPRETSKPLTFYSYAVRLEKLLRQGIKEHARLSQFSSVVVQNQGKPGELAVGAMKRRLIGLLKGNETFDLVIILGGTNDLAFLKKKPSIAANVTTIIKALLDLHELCHYFNVRTVVVTIPPRRCDIERTCKKTSMARRYINTKLYHYATRTPIRTLFVDLARFFKSSKLFSDFVHFTDKGYDKMADIFFYLIKERF</sequence>
<dbReference type="OrthoDB" id="5951866at2759"/>
<dbReference type="InterPro" id="IPR051532">
    <property type="entry name" value="Ester_Hydrolysis_Enzymes"/>
</dbReference>
<name>A0A913XL65_EXADI</name>
<dbReference type="RefSeq" id="XP_020906058.1">
    <property type="nucleotide sequence ID" value="XM_021050399.2"/>
</dbReference>
<protein>
    <recommendedName>
        <fullName evidence="2">SGNH hydrolase-type esterase domain-containing protein</fullName>
    </recommendedName>
</protein>
<reference evidence="3" key="1">
    <citation type="submission" date="2022-11" db="UniProtKB">
        <authorList>
            <consortium name="EnsemblMetazoa"/>
        </authorList>
    </citation>
    <scope>IDENTIFICATION</scope>
</reference>
<keyword evidence="1" id="KW-0472">Membrane</keyword>
<feature type="transmembrane region" description="Helical" evidence="1">
    <location>
        <begin position="12"/>
        <end position="30"/>
    </location>
</feature>
<keyword evidence="1" id="KW-1133">Transmembrane helix</keyword>
<dbReference type="Pfam" id="PF13472">
    <property type="entry name" value="Lipase_GDSL_2"/>
    <property type="match status" value="1"/>
</dbReference>
<dbReference type="OMA" id="MISVIME"/>
<dbReference type="AlphaFoldDB" id="A0A913XL65"/>
<dbReference type="KEGG" id="epa:110244201"/>
<proteinExistence type="predicted"/>
<dbReference type="Gene3D" id="3.40.50.1110">
    <property type="entry name" value="SGNH hydrolase"/>
    <property type="match status" value="1"/>
</dbReference>
<evidence type="ECO:0000313" key="3">
    <source>
        <dbReference type="EnsemblMetazoa" id="XP_020906058.1"/>
    </source>
</evidence>
<dbReference type="CDD" id="cd00229">
    <property type="entry name" value="SGNH_hydrolase"/>
    <property type="match status" value="1"/>
</dbReference>
<accession>A0A913XL65</accession>
<dbReference type="InterPro" id="IPR013830">
    <property type="entry name" value="SGNH_hydro"/>
</dbReference>
<dbReference type="GO" id="GO:0004622">
    <property type="term" value="F:phosphatidylcholine lysophospholipase activity"/>
    <property type="evidence" value="ECO:0007669"/>
    <property type="project" value="TreeGrafter"/>
</dbReference>
<dbReference type="EnsemblMetazoa" id="XM_021050399.2">
    <property type="protein sequence ID" value="XP_020906058.1"/>
    <property type="gene ID" value="LOC110244201"/>
</dbReference>
<dbReference type="Proteomes" id="UP000887567">
    <property type="component" value="Unplaced"/>
</dbReference>
<dbReference type="GeneID" id="110244201"/>
<keyword evidence="4" id="KW-1185">Reference proteome</keyword>
<evidence type="ECO:0000259" key="2">
    <source>
        <dbReference type="Pfam" id="PF13472"/>
    </source>
</evidence>
<dbReference type="PANTHER" id="PTHR30383">
    <property type="entry name" value="THIOESTERASE 1/PROTEASE 1/LYSOPHOSPHOLIPASE L1"/>
    <property type="match status" value="1"/>
</dbReference>
<evidence type="ECO:0000256" key="1">
    <source>
        <dbReference type="SAM" id="Phobius"/>
    </source>
</evidence>
<evidence type="ECO:0000313" key="4">
    <source>
        <dbReference type="Proteomes" id="UP000887567"/>
    </source>
</evidence>
<keyword evidence="1" id="KW-0812">Transmembrane</keyword>
<dbReference type="PANTHER" id="PTHR30383:SF5">
    <property type="entry name" value="SGNH HYDROLASE-TYPE ESTERASE DOMAIN-CONTAINING PROTEIN"/>
    <property type="match status" value="1"/>
</dbReference>
<dbReference type="InterPro" id="IPR036514">
    <property type="entry name" value="SGNH_hydro_sf"/>
</dbReference>
<dbReference type="SUPFAM" id="SSF52266">
    <property type="entry name" value="SGNH hydrolase"/>
    <property type="match status" value="1"/>
</dbReference>
<organism evidence="3 4">
    <name type="scientific">Exaiptasia diaphana</name>
    <name type="common">Tropical sea anemone</name>
    <name type="synonym">Aiptasia pulchella</name>
    <dbReference type="NCBI Taxonomy" id="2652724"/>
    <lineage>
        <taxon>Eukaryota</taxon>
        <taxon>Metazoa</taxon>
        <taxon>Cnidaria</taxon>
        <taxon>Anthozoa</taxon>
        <taxon>Hexacorallia</taxon>
        <taxon>Actiniaria</taxon>
        <taxon>Aiptasiidae</taxon>
        <taxon>Exaiptasia</taxon>
    </lineage>
</organism>
<feature type="domain" description="SGNH hydrolase-type esterase" evidence="2">
    <location>
        <begin position="57"/>
        <end position="248"/>
    </location>
</feature>